<dbReference type="SMART" id="SM00516">
    <property type="entry name" value="SEC14"/>
    <property type="match status" value="1"/>
</dbReference>
<dbReference type="PROSITE" id="PS50191">
    <property type="entry name" value="CRAL_TRIO"/>
    <property type="match status" value="1"/>
</dbReference>
<evidence type="ECO:0000313" key="13">
    <source>
        <dbReference type="EMBL" id="PIA37834.1"/>
    </source>
</evidence>
<dbReference type="Gene3D" id="3.40.525.10">
    <property type="entry name" value="CRAL-TRIO lipid binding domain"/>
    <property type="match status" value="1"/>
</dbReference>
<evidence type="ECO:0000256" key="4">
    <source>
        <dbReference type="ARBA" id="ARBA00022448"/>
    </source>
</evidence>
<dbReference type="InterPro" id="IPR011074">
    <property type="entry name" value="CRAL/TRIO_N_dom"/>
</dbReference>
<evidence type="ECO:0000256" key="8">
    <source>
        <dbReference type="ARBA" id="ARBA00023136"/>
    </source>
</evidence>
<dbReference type="InterPro" id="IPR056794">
    <property type="entry name" value="PATL1-6_C_GOLD"/>
</dbReference>
<dbReference type="InParanoid" id="A0A2G5D2U1"/>
<evidence type="ECO:0000256" key="9">
    <source>
        <dbReference type="ARBA" id="ARBA00023306"/>
    </source>
</evidence>
<evidence type="ECO:0000259" key="11">
    <source>
        <dbReference type="PROSITE" id="PS50191"/>
    </source>
</evidence>
<dbReference type="Pfam" id="PF25099">
    <property type="entry name" value="GOLD_PATL1_C"/>
    <property type="match status" value="1"/>
</dbReference>
<dbReference type="Pfam" id="PF00650">
    <property type="entry name" value="CRAL_TRIO"/>
    <property type="match status" value="1"/>
</dbReference>
<keyword evidence="5" id="KW-0963">Cytoplasm</keyword>
<name>A0A2G5D2U1_AQUCA</name>
<keyword evidence="7" id="KW-0446">Lipid-binding</keyword>
<gene>
    <name evidence="13" type="ORF">AQUCO_03000403v1</name>
</gene>
<dbReference type="InterPro" id="IPR036273">
    <property type="entry name" value="CRAL/TRIO_N_dom_sf"/>
</dbReference>
<protein>
    <recommendedName>
        <fullName evidence="15">CRAL-TRIO domain-containing protein</fullName>
    </recommendedName>
</protein>
<keyword evidence="9" id="KW-0131">Cell cycle</keyword>
<dbReference type="InterPro" id="IPR001251">
    <property type="entry name" value="CRAL-TRIO_dom"/>
</dbReference>
<dbReference type="GO" id="GO:0016020">
    <property type="term" value="C:membrane"/>
    <property type="evidence" value="ECO:0007669"/>
    <property type="project" value="UniProtKB-SubCell"/>
</dbReference>
<evidence type="ECO:0000313" key="14">
    <source>
        <dbReference type="Proteomes" id="UP000230069"/>
    </source>
</evidence>
<dbReference type="OrthoDB" id="75724at2759"/>
<evidence type="ECO:0000256" key="10">
    <source>
        <dbReference type="SAM" id="MobiDB-lite"/>
    </source>
</evidence>
<dbReference type="CDD" id="cd00170">
    <property type="entry name" value="SEC14"/>
    <property type="match status" value="1"/>
</dbReference>
<dbReference type="InterPro" id="IPR009038">
    <property type="entry name" value="GOLD_dom"/>
</dbReference>
<evidence type="ECO:0008006" key="15">
    <source>
        <dbReference type="Google" id="ProtNLM"/>
    </source>
</evidence>
<dbReference type="Gene3D" id="2.60.120.680">
    <property type="entry name" value="GOLD domain"/>
    <property type="match status" value="1"/>
</dbReference>
<accession>A0A2G5D2U1</accession>
<reference evidence="13 14" key="1">
    <citation type="submission" date="2017-09" db="EMBL/GenBank/DDBJ databases">
        <title>WGS assembly of Aquilegia coerulea Goldsmith.</title>
        <authorList>
            <person name="Hodges S."/>
            <person name="Kramer E."/>
            <person name="Nordborg M."/>
            <person name="Tomkins J."/>
            <person name="Borevitz J."/>
            <person name="Derieg N."/>
            <person name="Yan J."/>
            <person name="Mihaltcheva S."/>
            <person name="Hayes R.D."/>
            <person name="Rokhsar D."/>
        </authorList>
    </citation>
    <scope>NUCLEOTIDE SEQUENCE [LARGE SCALE GENOMIC DNA]</scope>
    <source>
        <strain evidence="14">cv. Goldsmith</strain>
    </source>
</reference>
<feature type="region of interest" description="Disordered" evidence="10">
    <location>
        <begin position="190"/>
        <end position="225"/>
    </location>
</feature>
<dbReference type="PROSITE" id="PS50866">
    <property type="entry name" value="GOLD"/>
    <property type="match status" value="1"/>
</dbReference>
<dbReference type="PANTHER" id="PTHR45932">
    <property type="entry name" value="PATELLIN-1"/>
    <property type="match status" value="1"/>
</dbReference>
<keyword evidence="14" id="KW-1185">Reference proteome</keyword>
<dbReference type="EMBL" id="KZ305047">
    <property type="protein sequence ID" value="PIA37834.1"/>
    <property type="molecule type" value="Genomic_DNA"/>
</dbReference>
<dbReference type="PANTHER" id="PTHR45932:SF2">
    <property type="entry name" value="PATELLIN-4"/>
    <property type="match status" value="1"/>
</dbReference>
<keyword evidence="8" id="KW-0472">Membrane</keyword>
<dbReference type="GO" id="GO:0008289">
    <property type="term" value="F:lipid binding"/>
    <property type="evidence" value="ECO:0007669"/>
    <property type="project" value="UniProtKB-KW"/>
</dbReference>
<dbReference type="GO" id="GO:0005737">
    <property type="term" value="C:cytoplasm"/>
    <property type="evidence" value="ECO:0007669"/>
    <property type="project" value="UniProtKB-SubCell"/>
</dbReference>
<evidence type="ECO:0000256" key="1">
    <source>
        <dbReference type="ARBA" id="ARBA00004370"/>
    </source>
</evidence>
<dbReference type="FunCoup" id="A0A2G5D2U1">
    <property type="interactions" value="1068"/>
</dbReference>
<evidence type="ECO:0000259" key="12">
    <source>
        <dbReference type="PROSITE" id="PS50866"/>
    </source>
</evidence>
<dbReference type="InterPro" id="IPR044834">
    <property type="entry name" value="PATL"/>
</dbReference>
<keyword evidence="6" id="KW-0132">Cell division</keyword>
<evidence type="ECO:0000256" key="2">
    <source>
        <dbReference type="ARBA" id="ARBA00004496"/>
    </source>
</evidence>
<dbReference type="SUPFAM" id="SSF52087">
    <property type="entry name" value="CRAL/TRIO domain"/>
    <property type="match status" value="1"/>
</dbReference>
<organism evidence="13 14">
    <name type="scientific">Aquilegia coerulea</name>
    <name type="common">Rocky mountain columbine</name>
    <dbReference type="NCBI Taxonomy" id="218851"/>
    <lineage>
        <taxon>Eukaryota</taxon>
        <taxon>Viridiplantae</taxon>
        <taxon>Streptophyta</taxon>
        <taxon>Embryophyta</taxon>
        <taxon>Tracheophyta</taxon>
        <taxon>Spermatophyta</taxon>
        <taxon>Magnoliopsida</taxon>
        <taxon>Ranunculales</taxon>
        <taxon>Ranunculaceae</taxon>
        <taxon>Thalictroideae</taxon>
        <taxon>Aquilegia</taxon>
    </lineage>
</organism>
<dbReference type="SUPFAM" id="SSF46938">
    <property type="entry name" value="CRAL/TRIO N-terminal domain"/>
    <property type="match status" value="1"/>
</dbReference>
<comment type="subcellular location">
    <subcellularLocation>
        <location evidence="2">Cytoplasm</location>
    </subcellularLocation>
    <subcellularLocation>
        <location evidence="1">Membrane</location>
    </subcellularLocation>
</comment>
<sequence length="582" mass="65721">MTVEVNSKDTQMSETSNKVVVVEKKIDGEEEETVVENVAVVVEKEEKKIEGGDDNVEEKKVESGDGDVAVVAAIPSSPPAVVEKSSSFKEETSITSDLKDYEKKALSELKVKLEEAILQNKIYKKKEVVKPKEKEEEKEKVIVVDVAEESVKEAEKPIVDEEGSEEKEIPVSEVVEEVKTPIAEKAVEDKSVEDVKTPIEGTEEKKESVEEEQKPIEATEEKKEPIEEEKVEEVVVVDKDISLWGVPLLPSKCADSTDVLLLKFLRARDFRVNEALNMLINTLQWRKEYNCDSILDEEINPDLSSVAFMDGVDREGHPICLNVYGAFQNNELYQKTFGTEEQRQQFLRWRVQLMEKGIKKLDFSPGGVCSILQINDLKNTPGPSKKELRVATKQAVGLLQDNYPEFVARNIFVNVPFWYYAFNALLSPFLTQRTKSKFVFARPANVSETLLKYIPANEIPTKYGGLKRDNDTEFSTEQVTELFLKAGSTETIEIPAPEVGATLVWDVSVLGWEVTYKEEFVPSDEGSYTIIVQKAKKMGYGEEPIRNSFRNNEPGKVVLTIENGSFKKKRVLYRYKVNTSSS</sequence>
<dbReference type="Pfam" id="PF03765">
    <property type="entry name" value="CRAL_TRIO_N"/>
    <property type="match status" value="1"/>
</dbReference>
<feature type="domain" description="CRAL-TRIO" evidence="11">
    <location>
        <begin position="296"/>
        <end position="471"/>
    </location>
</feature>
<dbReference type="STRING" id="218851.A0A2G5D2U1"/>
<dbReference type="AlphaFoldDB" id="A0A2G5D2U1"/>
<proteinExistence type="inferred from homology"/>
<dbReference type="SMART" id="SM01100">
    <property type="entry name" value="CRAL_TRIO_N"/>
    <property type="match status" value="1"/>
</dbReference>
<dbReference type="Proteomes" id="UP000230069">
    <property type="component" value="Unassembled WGS sequence"/>
</dbReference>
<comment type="similarity">
    <text evidence="3">Belongs to the patellin family.</text>
</comment>
<dbReference type="GO" id="GO:0051301">
    <property type="term" value="P:cell division"/>
    <property type="evidence" value="ECO:0007669"/>
    <property type="project" value="UniProtKB-KW"/>
</dbReference>
<feature type="domain" description="GOLD" evidence="12">
    <location>
        <begin position="472"/>
        <end position="577"/>
    </location>
</feature>
<evidence type="ECO:0000256" key="3">
    <source>
        <dbReference type="ARBA" id="ARBA00007155"/>
    </source>
</evidence>
<evidence type="ECO:0000256" key="7">
    <source>
        <dbReference type="ARBA" id="ARBA00023121"/>
    </source>
</evidence>
<evidence type="ECO:0000256" key="5">
    <source>
        <dbReference type="ARBA" id="ARBA00022490"/>
    </source>
</evidence>
<keyword evidence="4" id="KW-0813">Transport</keyword>
<evidence type="ECO:0000256" key="6">
    <source>
        <dbReference type="ARBA" id="ARBA00022618"/>
    </source>
</evidence>
<dbReference type="InterPro" id="IPR036865">
    <property type="entry name" value="CRAL-TRIO_dom_sf"/>
</dbReference>